<dbReference type="Proteomes" id="UP000001548">
    <property type="component" value="Unassembled WGS sequence"/>
</dbReference>
<dbReference type="EMBL" id="AACB03000002">
    <property type="protein sequence ID" value="KAE8304434.1"/>
    <property type="molecule type" value="Genomic_DNA"/>
</dbReference>
<organism evidence="1 2">
    <name type="scientific">Giardia intestinalis (strain ATCC 50803 / WB clone C6)</name>
    <name type="common">Giardia lamblia</name>
    <dbReference type="NCBI Taxonomy" id="184922"/>
    <lineage>
        <taxon>Eukaryota</taxon>
        <taxon>Metamonada</taxon>
        <taxon>Diplomonadida</taxon>
        <taxon>Hexamitidae</taxon>
        <taxon>Giardiinae</taxon>
        <taxon>Giardia</taxon>
    </lineage>
</organism>
<reference evidence="1 2" key="1">
    <citation type="journal article" date="2007" name="Science">
        <title>Genomic minimalism in the early diverging intestinal parasite Giardia lamblia.</title>
        <authorList>
            <person name="Morrison H.G."/>
            <person name="McArthur A.G."/>
            <person name="Gillin F.D."/>
            <person name="Aley S.B."/>
            <person name="Adam R.D."/>
            <person name="Olsen G.J."/>
            <person name="Best A.A."/>
            <person name="Cande W.Z."/>
            <person name="Chen F."/>
            <person name="Cipriano M.J."/>
            <person name="Davids B.J."/>
            <person name="Dawson S.C."/>
            <person name="Elmendorf H.G."/>
            <person name="Hehl A.B."/>
            <person name="Holder M.E."/>
            <person name="Huse S.M."/>
            <person name="Kim U.U."/>
            <person name="Lasek-Nesselquist E."/>
            <person name="Manning G."/>
            <person name="Nigam A."/>
            <person name="Nixon J.E."/>
            <person name="Palm D."/>
            <person name="Passamaneck N.E."/>
            <person name="Prabhu A."/>
            <person name="Reich C.I."/>
            <person name="Reiner D.S."/>
            <person name="Samuelson J."/>
            <person name="Svard S.G."/>
            <person name="Sogin M.L."/>
        </authorList>
    </citation>
    <scope>NUCLEOTIDE SEQUENCE [LARGE SCALE GENOMIC DNA]</scope>
    <source>
        <strain evidence="1 2">WB C6</strain>
    </source>
</reference>
<keyword evidence="2" id="KW-1185">Reference proteome</keyword>
<evidence type="ECO:0000313" key="1">
    <source>
        <dbReference type="EMBL" id="KAE8304434.1"/>
    </source>
</evidence>
<dbReference type="HOGENOM" id="CLU_238238_0_0_1"/>
<gene>
    <name evidence="1" type="ORF">GL50803_00112810</name>
</gene>
<proteinExistence type="predicted"/>
<sequence length="1795" mass="201475">MFLRDRLISVPINFSRKVVDSVSHDIESNLLALPPDLAHLNFCLAPPGPRIVCLTCHSDNQLELCLDCFTQGQHEDHVWFLIPYSVISCANGILCHAHEQMNAVTLRPDDPEAFLHARIPRDLYTRLVFATEVLLYQAHLSNNAQEVLNFILKYPIYHALVAQVCCTKPTLPGLLEYSSPQTSIPVTQCALNKTYALLVCTIVRSLEGFFQLIDHGTSSVGQLHEAIKRGYSFLEFYVLYTHSGCLPLGPASAGASTDLHALYSMLASDSTSFPCFIFKLWPFIVLPLVFTTSDLRVCRALLFDDAFCSALQSDYFSDLFYTLTREPCESLMYLIATYKLGCRAMKRFTNLDLAHMQLVQSLLVRWIVLIFGGPEKRNSALLHSFSNYLCLFSTDSLSQQYLQAACGDAPQRVTVLEQLFFLVHEGRYLPVNTYMVSQLARAIRVSAALLPLENSTFYDSVNHDVIDSVLLYVELLRLVGNKLTFVHRKVSGEHASAADLSGRSLALMVDNERALFHPTLSAVHAVFMARSGNIIELMDTTLRLLLNQTLHGRTNLCAYVYNHELKVARGCAGYTYPAIFLAAVHNAYEYSANYRTIFIAAQATGLALDPLFVNRLKTWSGVSEDGYALSGLRFPSLPLYSSLLHACLTKYLASSSAATTWSFAKTMHERLLLRTDCFSWQFADELLPPPILASDEVFDIVKNQADTLFRMPYHCDDTSCTKDCQSERIASVMFLEILSTLIGISLVYRMAFGAYARNGEDVTMVATLFISCHRPKQIHIWHKHISLLQLLIFIMVSKARYGSLDNSLSSFYNPVNCCLLGILVSFGLISRGSNNLYIQSSSIFNQSYLPLLTIELDRRRFMTQTAELIPPIVGGELGNAHALHPEPAALFSSLYEGALILLLQLIFVTHNPYLTVGNTYIQSLVAVYVALNRTTSPSSLIVEFSGQFSDTSIILEAVKLVCSPKTHDTDFSAEVRLTTNGWRVLEPLLAPLELDRVHSAFMDSEALRELRILPVLVSLQCNEDLLSCFAGSKYFADLLFACIDLYGAGYLRHCCFLHLLRLLICISKRCITTRFLVPTANIIQMLSYAHGRIASSAGRLLFDPMARTLVEYLEESFRENSIEYSSMLYVQASDSATKFTERVTKRKSPQAIKVKLTRTLRKLMADHHMIHASSSGKKEHQNTGVDAAICCICLESLTINRSLVYKTQLCALSELDVQLLNQLQAVPLQIIRSNFLYIAFRKHACQLGETVSHYPPRVWPELSVFDLNPHTGNTSSHISHHSTGYTYLLDITADSILIPYVEQLAEEEHAGIIISVFTTSSTELFSLLSASCAHIQHVSCMLRNDESEVAESLVCPVCSFPYITGIPLFHDILVQPSIFWSSSNYKMHNFILVELVFPLLIRILHVAHSNHGTKRFFPNTDELKAVLSSDPFLLGMILFLIHFIDCNLQSLLFLPKCQEMCAEPSLPQLFLRVISDVSRIFAVLLYLLQYIWIFDTRIGKRPFVQAVNECLVQLGERAVLSMRIIWEMAVDVSKELQRLGEQAITPNMEDLSQCLTCTLERLTGNLLSIGSIRNYTEATAISYSLILVCLEAAIYEALCPEQSSNARAYSLKRNIQSYLNGGQPMALNTTFSTEACSFQTHVVRIAMKNTTSTISTTIKPTTFNLLCPLALADTAFQRLKLAYFSLGRNKFFLDSTEGRVCIYCGLPISDEREDLFVADKLVEDGLCQCWSNEFFESPFCASRYARLEKESYVLEPYEDGFGFVAPGGGCFMRLNRRRLSIQILSLIYGGLLKDY</sequence>
<protein>
    <submittedName>
        <fullName evidence="1">Uncharacterized protein</fullName>
    </submittedName>
</protein>
<dbReference type="OMA" id="YEYSANY"/>
<comment type="caution">
    <text evidence="1">The sequence shown here is derived from an EMBL/GenBank/DDBJ whole genome shotgun (WGS) entry which is preliminary data.</text>
</comment>
<name>D3KI09_GIAIC</name>
<accession>D3KI09</accession>
<evidence type="ECO:0000313" key="2">
    <source>
        <dbReference type="Proteomes" id="UP000001548"/>
    </source>
</evidence>
<dbReference type="VEuPathDB" id="GiardiaDB:GL50803_112810"/>